<dbReference type="EMBL" id="CBWP010000084">
    <property type="protein sequence ID" value="CDL41386.1"/>
    <property type="molecule type" value="Genomic_DNA"/>
</dbReference>
<dbReference type="InterPro" id="IPR051910">
    <property type="entry name" value="ComF/GntX_DNA_util-trans"/>
</dbReference>
<comment type="similarity">
    <text evidence="1">Belongs to the ComF/GntX family.</text>
</comment>
<dbReference type="Proteomes" id="UP000019194">
    <property type="component" value="Unassembled WGS sequence"/>
</dbReference>
<dbReference type="InterPro" id="IPR029057">
    <property type="entry name" value="PRTase-like"/>
</dbReference>
<proteinExistence type="inferred from homology"/>
<dbReference type="PANTHER" id="PTHR47505:SF1">
    <property type="entry name" value="DNA UTILIZATION PROTEIN YHGH"/>
    <property type="match status" value="1"/>
</dbReference>
<dbReference type="Pfam" id="PF00156">
    <property type="entry name" value="Pribosyltran"/>
    <property type="match status" value="1"/>
</dbReference>
<evidence type="ECO:0000313" key="3">
    <source>
        <dbReference type="Proteomes" id="UP000019194"/>
    </source>
</evidence>
<dbReference type="SUPFAM" id="SSF53271">
    <property type="entry name" value="PRTase-like"/>
    <property type="match status" value="1"/>
</dbReference>
<dbReference type="AlphaFoldDB" id="A0A133LDU3"/>
<protein>
    <submittedName>
        <fullName evidence="2">Competence protein F homolog, phosphoribosyltransferase domain protein YhgH required for utilization of DNA as sole source of carbon and energy</fullName>
    </submittedName>
</protein>
<dbReference type="PANTHER" id="PTHR47505">
    <property type="entry name" value="DNA UTILIZATION PROTEIN YHGH"/>
    <property type="match status" value="1"/>
</dbReference>
<dbReference type="InterPro" id="IPR000836">
    <property type="entry name" value="PRTase_dom"/>
</dbReference>
<evidence type="ECO:0000313" key="2">
    <source>
        <dbReference type="EMBL" id="CDL41386.1"/>
    </source>
</evidence>
<accession>A0A133LDU3</accession>
<organism evidence="2 3">
    <name type="scientific">Citrobacter freundii</name>
    <dbReference type="NCBI Taxonomy" id="546"/>
    <lineage>
        <taxon>Bacteria</taxon>
        <taxon>Pseudomonadati</taxon>
        <taxon>Pseudomonadota</taxon>
        <taxon>Gammaproteobacteria</taxon>
        <taxon>Enterobacterales</taxon>
        <taxon>Enterobacteriaceae</taxon>
        <taxon>Citrobacter</taxon>
        <taxon>Citrobacter freundii complex</taxon>
    </lineage>
</organism>
<dbReference type="Gene3D" id="3.40.50.2020">
    <property type="match status" value="1"/>
</dbReference>
<sequence>MVIVDDVVTTGSTVAEIAQLLLRNGAATVQVWCLCRTL</sequence>
<name>A0A133LDU3_CITFR</name>
<dbReference type="GO" id="GO:0016757">
    <property type="term" value="F:glycosyltransferase activity"/>
    <property type="evidence" value="ECO:0007669"/>
    <property type="project" value="UniProtKB-KW"/>
</dbReference>
<reference evidence="2 3" key="1">
    <citation type="submission" date="2013-10" db="EMBL/GenBank/DDBJ databases">
        <title>Antibiotic resistance diversity of beta-lactamase producers in the General Hospital Vienna.</title>
        <authorList>
            <person name="Barisic I."/>
            <person name="Mitteregger D."/>
            <person name="Hirschl A.M."/>
            <person name="Noehammer C."/>
            <person name="Wiesinger-Mayr H."/>
        </authorList>
    </citation>
    <scope>NUCLEOTIDE SEQUENCE [LARGE SCALE GENOMIC DNA]</scope>
    <source>
        <strain evidence="2 3">ISC11</strain>
    </source>
</reference>
<dbReference type="CDD" id="cd06223">
    <property type="entry name" value="PRTases_typeI"/>
    <property type="match status" value="1"/>
</dbReference>
<keyword evidence="2" id="KW-0808">Transferase</keyword>
<evidence type="ECO:0000256" key="1">
    <source>
        <dbReference type="ARBA" id="ARBA00008007"/>
    </source>
</evidence>
<keyword evidence="2" id="KW-0328">Glycosyltransferase</keyword>
<comment type="caution">
    <text evidence="2">The sequence shown here is derived from an EMBL/GenBank/DDBJ whole genome shotgun (WGS) entry which is preliminary data.</text>
</comment>